<dbReference type="Proteomes" id="UP000481861">
    <property type="component" value="Unassembled WGS sequence"/>
</dbReference>
<feature type="signal peptide" evidence="1">
    <location>
        <begin position="1"/>
        <end position="19"/>
    </location>
</feature>
<accession>A0A7C8MB29</accession>
<organism evidence="2 3">
    <name type="scientific">Massariosphaeria phaeospora</name>
    <dbReference type="NCBI Taxonomy" id="100035"/>
    <lineage>
        <taxon>Eukaryota</taxon>
        <taxon>Fungi</taxon>
        <taxon>Dikarya</taxon>
        <taxon>Ascomycota</taxon>
        <taxon>Pezizomycotina</taxon>
        <taxon>Dothideomycetes</taxon>
        <taxon>Pleosporomycetidae</taxon>
        <taxon>Pleosporales</taxon>
        <taxon>Pleosporales incertae sedis</taxon>
        <taxon>Massariosphaeria</taxon>
    </lineage>
</organism>
<evidence type="ECO:0008006" key="4">
    <source>
        <dbReference type="Google" id="ProtNLM"/>
    </source>
</evidence>
<keyword evidence="3" id="KW-1185">Reference proteome</keyword>
<proteinExistence type="predicted"/>
<protein>
    <recommendedName>
        <fullName evidence="4">Secreted protein</fullName>
    </recommendedName>
</protein>
<reference evidence="2 3" key="1">
    <citation type="submission" date="2020-01" db="EMBL/GenBank/DDBJ databases">
        <authorList>
            <consortium name="DOE Joint Genome Institute"/>
            <person name="Haridas S."/>
            <person name="Albert R."/>
            <person name="Binder M."/>
            <person name="Bloem J."/>
            <person name="Labutti K."/>
            <person name="Salamov A."/>
            <person name="Andreopoulos B."/>
            <person name="Baker S.E."/>
            <person name="Barry K."/>
            <person name="Bills G."/>
            <person name="Bluhm B.H."/>
            <person name="Cannon C."/>
            <person name="Castanera R."/>
            <person name="Culley D.E."/>
            <person name="Daum C."/>
            <person name="Ezra D."/>
            <person name="Gonzalez J.B."/>
            <person name="Henrissat B."/>
            <person name="Kuo A."/>
            <person name="Liang C."/>
            <person name="Lipzen A."/>
            <person name="Lutzoni F."/>
            <person name="Magnuson J."/>
            <person name="Mondo S."/>
            <person name="Nolan M."/>
            <person name="Ohm R."/>
            <person name="Pangilinan J."/>
            <person name="Park H.-J.H."/>
            <person name="Ramirez L."/>
            <person name="Alfaro M."/>
            <person name="Sun H."/>
            <person name="Tritt A."/>
            <person name="Yoshinaga Y."/>
            <person name="Zwiers L.-H.L."/>
            <person name="Turgeon B.G."/>
            <person name="Goodwin S.B."/>
            <person name="Spatafora J.W."/>
            <person name="Crous P.W."/>
            <person name="Grigoriev I.V."/>
        </authorList>
    </citation>
    <scope>NUCLEOTIDE SEQUENCE [LARGE SCALE GENOMIC DNA]</scope>
    <source>
        <strain evidence="2 3">CBS 611.86</strain>
    </source>
</reference>
<sequence>MLVLVLMLMLSRYRQQAAAFSWPTIHRSSHVDLGLCIHKLGLELTPAAFYSECLKLQCEIDFEACFWTFRTAIDTKTSIARHPGIPTDTEVFSSPL</sequence>
<evidence type="ECO:0000313" key="2">
    <source>
        <dbReference type="EMBL" id="KAF2865004.1"/>
    </source>
</evidence>
<name>A0A7C8MB29_9PLEO</name>
<comment type="caution">
    <text evidence="2">The sequence shown here is derived from an EMBL/GenBank/DDBJ whole genome shotgun (WGS) entry which is preliminary data.</text>
</comment>
<evidence type="ECO:0000256" key="1">
    <source>
        <dbReference type="SAM" id="SignalP"/>
    </source>
</evidence>
<keyword evidence="1" id="KW-0732">Signal</keyword>
<feature type="chain" id="PRO_5028904452" description="Secreted protein" evidence="1">
    <location>
        <begin position="20"/>
        <end position="96"/>
    </location>
</feature>
<dbReference type="EMBL" id="JAADJZ010000038">
    <property type="protein sequence ID" value="KAF2865004.1"/>
    <property type="molecule type" value="Genomic_DNA"/>
</dbReference>
<gene>
    <name evidence="2" type="ORF">BDV95DRAFT_269477</name>
</gene>
<dbReference type="AlphaFoldDB" id="A0A7C8MB29"/>
<evidence type="ECO:0000313" key="3">
    <source>
        <dbReference type="Proteomes" id="UP000481861"/>
    </source>
</evidence>